<accession>A0A8C2SUL8</accession>
<dbReference type="GeneTree" id="ENSGT00390000015971"/>
<dbReference type="Pfam" id="PF07258">
    <property type="entry name" value="COMM_domain"/>
    <property type="match status" value="1"/>
</dbReference>
<feature type="region of interest" description="Disordered" evidence="3">
    <location>
        <begin position="206"/>
        <end position="243"/>
    </location>
</feature>
<gene>
    <name evidence="5" type="primary">COMMD3</name>
</gene>
<evidence type="ECO:0000256" key="2">
    <source>
        <dbReference type="ARBA" id="ARBA00093469"/>
    </source>
</evidence>
<reference evidence="5" key="3">
    <citation type="submission" date="2025-09" db="UniProtKB">
        <authorList>
            <consortium name="Ensembl"/>
        </authorList>
    </citation>
    <scope>IDENTIFICATION</scope>
</reference>
<dbReference type="PANTHER" id="PTHR31159:SF1">
    <property type="entry name" value="COMM DOMAIN-CONTAINING PROTEIN 3"/>
    <property type="match status" value="1"/>
</dbReference>
<comment type="similarity">
    <text evidence="2">Belongs to the COMM domain-containing protein 3 family.</text>
</comment>
<proteinExistence type="inferred from homology"/>
<dbReference type="PROSITE" id="PS51269">
    <property type="entry name" value="COMM"/>
    <property type="match status" value="1"/>
</dbReference>
<dbReference type="Proteomes" id="UP000694412">
    <property type="component" value="Chromosome 2"/>
</dbReference>
<dbReference type="AlphaFoldDB" id="A0A8C2SUL8"/>
<feature type="domain" description="COMM" evidence="4">
    <location>
        <begin position="287"/>
        <end position="356"/>
    </location>
</feature>
<dbReference type="GO" id="GO:0006814">
    <property type="term" value="P:sodium ion transport"/>
    <property type="evidence" value="ECO:0007669"/>
    <property type="project" value="InterPro"/>
</dbReference>
<evidence type="ECO:0000256" key="3">
    <source>
        <dbReference type="SAM" id="MobiDB-lite"/>
    </source>
</evidence>
<reference evidence="5" key="1">
    <citation type="submission" date="2015-11" db="EMBL/GenBank/DDBJ databases">
        <authorList>
            <consortium name="International Coturnix japonica Genome Analysis Consortium"/>
            <person name="Warren W."/>
            <person name="Burt D.W."/>
            <person name="Antin P.B."/>
            <person name="Lanford R."/>
            <person name="Gros J."/>
            <person name="Wilson R.K."/>
        </authorList>
    </citation>
    <scope>NUCLEOTIDE SEQUENCE [LARGE SCALE GENOMIC DNA]</scope>
</reference>
<sequence>MPPIHYSLFTRRAPRSLRGRRALIGTQKRRSGAERWRRAPNGAVRPGGAARPDTDTRGSASEPGARSCGCRDSVSSSARAQLGAELGKSRCHPLTQNPAAQTEPPTARSNKYGHGERGPRCGKGALNITKGTVRTDGALSAAQRSARPDAAPGGRSRSPLPFPRSAPLPAPLRSRLLPAVSQRPRLRPGAVGHVCACRRSRRRNGAVSVGAGRLPAAGRPPAPRRPRVQRAAPGRLQGRPAAPRQRGACLEECKLDKERIEQFCTEYQKNRDALEELLGSIGRAPPHVTDVSWRLGYRIQTHELHRAYQPTYLLTLSTENSDAGSQTDLSFSCTMEQLQDLVGKLKDAAKSLERATQL</sequence>
<organism evidence="5 6">
    <name type="scientific">Coturnix japonica</name>
    <name type="common">Japanese quail</name>
    <name type="synonym">Coturnix coturnix japonica</name>
    <dbReference type="NCBI Taxonomy" id="93934"/>
    <lineage>
        <taxon>Eukaryota</taxon>
        <taxon>Metazoa</taxon>
        <taxon>Chordata</taxon>
        <taxon>Craniata</taxon>
        <taxon>Vertebrata</taxon>
        <taxon>Euteleostomi</taxon>
        <taxon>Archelosauria</taxon>
        <taxon>Archosauria</taxon>
        <taxon>Dinosauria</taxon>
        <taxon>Saurischia</taxon>
        <taxon>Theropoda</taxon>
        <taxon>Coelurosauria</taxon>
        <taxon>Aves</taxon>
        <taxon>Neognathae</taxon>
        <taxon>Galloanserae</taxon>
        <taxon>Galliformes</taxon>
        <taxon>Phasianidae</taxon>
        <taxon>Perdicinae</taxon>
        <taxon>Coturnix</taxon>
    </lineage>
</organism>
<dbReference type="PANTHER" id="PTHR31159">
    <property type="entry name" value="COMM DOMAIN-CONTAINING PROTEIN 3"/>
    <property type="match status" value="1"/>
</dbReference>
<feature type="compositionally biased region" description="Polar residues" evidence="3">
    <location>
        <begin position="94"/>
        <end position="109"/>
    </location>
</feature>
<keyword evidence="6" id="KW-1185">Reference proteome</keyword>
<evidence type="ECO:0000259" key="4">
    <source>
        <dbReference type="PROSITE" id="PS51269"/>
    </source>
</evidence>
<protein>
    <recommendedName>
        <fullName evidence="1">COMM domain-containing protein 3</fullName>
    </recommendedName>
</protein>
<name>A0A8C2SUL8_COTJA</name>
<dbReference type="InterPro" id="IPR037355">
    <property type="entry name" value="COMMD3"/>
</dbReference>
<dbReference type="CDD" id="cd04751">
    <property type="entry name" value="Commd3"/>
    <property type="match status" value="1"/>
</dbReference>
<evidence type="ECO:0000313" key="6">
    <source>
        <dbReference type="Proteomes" id="UP000694412"/>
    </source>
</evidence>
<evidence type="ECO:0000313" key="5">
    <source>
        <dbReference type="Ensembl" id="ENSCJPP00005003992.1"/>
    </source>
</evidence>
<feature type="compositionally biased region" description="Pro residues" evidence="3">
    <location>
        <begin position="160"/>
        <end position="169"/>
    </location>
</feature>
<feature type="region of interest" description="Disordered" evidence="3">
    <location>
        <begin position="23"/>
        <end position="73"/>
    </location>
</feature>
<feature type="region of interest" description="Disordered" evidence="3">
    <location>
        <begin position="87"/>
        <end position="169"/>
    </location>
</feature>
<dbReference type="InterPro" id="IPR017920">
    <property type="entry name" value="COMM"/>
</dbReference>
<evidence type="ECO:0000256" key="1">
    <source>
        <dbReference type="ARBA" id="ARBA00016548"/>
    </source>
</evidence>
<reference evidence="5" key="2">
    <citation type="submission" date="2025-08" db="UniProtKB">
        <authorList>
            <consortium name="Ensembl"/>
        </authorList>
    </citation>
    <scope>IDENTIFICATION</scope>
</reference>
<dbReference type="Ensembl" id="ENSCJPT00005006856.1">
    <property type="protein sequence ID" value="ENSCJPP00005003992.1"/>
    <property type="gene ID" value="ENSCJPG00005004059.1"/>
</dbReference>